<comment type="caution">
    <text evidence="1">The sequence shown here is derived from an EMBL/GenBank/DDBJ whole genome shotgun (WGS) entry which is preliminary data.</text>
</comment>
<evidence type="ECO:0000313" key="2">
    <source>
        <dbReference type="Proteomes" id="UP000789920"/>
    </source>
</evidence>
<dbReference type="Proteomes" id="UP000789920">
    <property type="component" value="Unassembled WGS sequence"/>
</dbReference>
<accession>A0ACA9RM42</accession>
<gene>
    <name evidence="1" type="ORF">RPERSI_LOCUS20940</name>
</gene>
<name>A0ACA9RM42_9GLOM</name>
<proteinExistence type="predicted"/>
<sequence>DASSDRISNDSSLVNENDSFLISEADSFLISKADSVQERAQEIKTHLAMKYKGRIPREIRIKVLRDIQSIDEPILSESSRSSTALKKRKLDYYLLFLNAYYDTIEAINKVKEARANKSLIRWIVSSGISFSAFDNSYFEDYIKILNPRYNSPKRYTLAASILDAEAANIILKIEKELS</sequence>
<organism evidence="1 2">
    <name type="scientific">Racocetra persica</name>
    <dbReference type="NCBI Taxonomy" id="160502"/>
    <lineage>
        <taxon>Eukaryota</taxon>
        <taxon>Fungi</taxon>
        <taxon>Fungi incertae sedis</taxon>
        <taxon>Mucoromycota</taxon>
        <taxon>Glomeromycotina</taxon>
        <taxon>Glomeromycetes</taxon>
        <taxon>Diversisporales</taxon>
        <taxon>Gigasporaceae</taxon>
        <taxon>Racocetra</taxon>
    </lineage>
</organism>
<protein>
    <submittedName>
        <fullName evidence="1">569_t:CDS:1</fullName>
    </submittedName>
</protein>
<feature type="non-terminal residue" evidence="1">
    <location>
        <position position="1"/>
    </location>
</feature>
<keyword evidence="2" id="KW-1185">Reference proteome</keyword>
<evidence type="ECO:0000313" key="1">
    <source>
        <dbReference type="EMBL" id="CAG8800515.1"/>
    </source>
</evidence>
<reference evidence="1" key="1">
    <citation type="submission" date="2021-06" db="EMBL/GenBank/DDBJ databases">
        <authorList>
            <person name="Kallberg Y."/>
            <person name="Tangrot J."/>
            <person name="Rosling A."/>
        </authorList>
    </citation>
    <scope>NUCLEOTIDE SEQUENCE</scope>
    <source>
        <strain evidence="1">MA461A</strain>
    </source>
</reference>
<dbReference type="EMBL" id="CAJVQC010060187">
    <property type="protein sequence ID" value="CAG8800515.1"/>
    <property type="molecule type" value="Genomic_DNA"/>
</dbReference>